<dbReference type="OrthoDB" id="2018313at2759"/>
<dbReference type="InterPro" id="IPR055414">
    <property type="entry name" value="LRR_R13L4/SHOC2-like"/>
</dbReference>
<dbReference type="FunFam" id="1.10.8.430:FF:000002">
    <property type="entry name" value="Disease resistance protein (TIR-NBS-LRR class)"/>
    <property type="match status" value="1"/>
</dbReference>
<dbReference type="SMART" id="SM00382">
    <property type="entry name" value="AAA"/>
    <property type="match status" value="1"/>
</dbReference>
<evidence type="ECO:0000256" key="8">
    <source>
        <dbReference type="SAM" id="MobiDB-lite"/>
    </source>
</evidence>
<dbReference type="GO" id="GO:0051707">
    <property type="term" value="P:response to other organism"/>
    <property type="evidence" value="ECO:0007669"/>
    <property type="project" value="UniProtKB-ARBA"/>
</dbReference>
<evidence type="ECO:0000256" key="4">
    <source>
        <dbReference type="ARBA" id="ARBA00022801"/>
    </source>
</evidence>
<evidence type="ECO:0000256" key="3">
    <source>
        <dbReference type="ARBA" id="ARBA00022737"/>
    </source>
</evidence>
<dbReference type="Pfam" id="PF00931">
    <property type="entry name" value="NB-ARC"/>
    <property type="match status" value="1"/>
</dbReference>
<dbReference type="FunFam" id="3.40.50.300:FF:001002">
    <property type="entry name" value="Disease resistance protein (TIR-NBS-LRR class)"/>
    <property type="match status" value="1"/>
</dbReference>
<dbReference type="Proteomes" id="UP000504610">
    <property type="component" value="Unplaced"/>
</dbReference>
<dbReference type="SUPFAM" id="SSF46785">
    <property type="entry name" value="Winged helix' DNA-binding domain"/>
    <property type="match status" value="1"/>
</dbReference>
<dbReference type="PANTHER" id="PTHR11017">
    <property type="entry name" value="LEUCINE-RICH REPEAT-CONTAINING PROTEIN"/>
    <property type="match status" value="1"/>
</dbReference>
<sequence length="1498" mass="167450">MDLSLFLTIVAAAIGFFLIFRKLRSHQENKEFDSTSSPSSPPSSLSSSTSSPPSTLSISSASPSSSSHVWINDVFPSFRGEDVRDNFLSHIKKEFERKTITFFNDNGIKRGESIGPELIQGIRGSKIAVVLLSTNYASSKWCLEELVEIMKCREELGQTVIAIFYKVDPSHVKKLTGDFGKVFRNTCKGQAKEDIWRWKQALEKVATIVGYHSSNWDNEASMVEGIATNVLNELIHSVPSSDFEGIVGMRGLMEKLKLFILSGSDEVRMLGIVGPSGIGKSTIARFLFSQYSHEFPFSVFMKNIKRHYPMLWHDEYNEKLELQEEFLSKIVNHENISIHNLEVAQHRLKDRKLFIVLDDVDKLAQLDAVAKETCMFGPGSVIIITTQDKKLLNAHGVKHIYKVEFPLEDEALEIFCIYAFGQKFPYEGFEKLASEVTQLAGKLPLGLKIMGYYLKGMTKEEWEQELPRLRTSLDEEIESTLKFGYDALGKEDKDLFLYIACFFNYERIEKVEEHLKRNFSNVKQGLRVLTDKSLISIRWGRIEMHDLLARFGREIVRRQSIQDPAQRQFLVDNKDICQVLDNDSIGSKSVIGISFRYSEIHDELNISERHDSAFEKFSSLQFLSAYRNRNRDDDIPKNAIQKSLNSLPGKVRLLHWEDFPMTCMPSNFNPEFLVELNMPYSKLENLWDGVKTIRYLKWMRLDYSTNLKELPDLSTATSLLVLSTSACSSLVKLPFSIGSAINLLELDCSDCSSLVELPTSLENATNLQILDLRRCLNLVKFPSLGNATKLEKLNLSGCLNLAGLPSSLGNATNLGDLKFENCSSLMELPFSVIDTSTLHRNIFSGCSSLVALPFFIGNATTLVEFNLKGCSSLGELPSSIGDLTNLKWLYLNECSSLVELPSSIGNLTNLANFYLNGCSSLVELPSSIGNLTNLKTMYLSECSSLVKLPSSISDLTNLEKLYLNGCSSLVELPLSIGNITSLETLDLRGCLSLLELPSSMENLHYLVFLRLSNCSSLVEVPSFLGNLTYLKNLELMNCSSLVKLPSFVNNHFGRTELDYGGCSSLVEFPSSIWNATKMERLNLSGCSSLVELPSFTGNDIRLKRLNLSGCSSLVELPSSIGNAIYLKELNLSGCSSLLELSSSIGNAINLYDLNLSGCSSLVELPFSIGNITRLGKLDLSGCSSLLEIPSSIGNLAHLYALSLKGCTKIETLPVNISVYELDLTDCFLLKKFPNVSSKISVLKLTGTAIEEIPSSITSCLYLDLHISYWENLKGFPHAFGCIKEMHVSDTRTQEISPCVMEMYRLEKLVVKGCTKLVSLPELPSSLDFLDAQNCESLERLHCSFGRTKLLNFANCFSLNQEARDLIIKTSSYESAILPGEEVPAYFTYRATGNSVSMELNGFDTRFDTDFKACVLLVDKGCTEVGDWNKLEVSHCMTGKQNGFSAKCRSENINPSPRLKKHLYVLEFLQAVSSSELVFEFQVNDDKWDIVECGIRLDD</sequence>
<dbReference type="InterPro" id="IPR011713">
    <property type="entry name" value="Leu-rich_rpt_3"/>
</dbReference>
<evidence type="ECO:0000256" key="6">
    <source>
        <dbReference type="ARBA" id="ARBA00023027"/>
    </source>
</evidence>
<dbReference type="InterPro" id="IPR027417">
    <property type="entry name" value="P-loop_NTPase"/>
</dbReference>
<dbReference type="Gene3D" id="1.10.8.430">
    <property type="entry name" value="Helical domain of apoptotic protease-activating factors"/>
    <property type="match status" value="1"/>
</dbReference>
<keyword evidence="2" id="KW-0433">Leucine-rich repeat</keyword>
<keyword evidence="5" id="KW-0611">Plant defense</keyword>
<protein>
    <recommendedName>
        <fullName evidence="1">ADP-ribosyl cyclase/cyclic ADP-ribose hydrolase</fullName>
        <ecNumber evidence="1">3.2.2.6</ecNumber>
    </recommendedName>
</protein>
<dbReference type="GO" id="GO:0006952">
    <property type="term" value="P:defense response"/>
    <property type="evidence" value="ECO:0007669"/>
    <property type="project" value="UniProtKB-KW"/>
</dbReference>
<dbReference type="Pfam" id="PF07725">
    <property type="entry name" value="LRR_3"/>
    <property type="match status" value="1"/>
</dbReference>
<dbReference type="InterPro" id="IPR003593">
    <property type="entry name" value="AAA+_ATPase"/>
</dbReference>
<dbReference type="GeneID" id="108854925"/>
<dbReference type="Gene3D" id="3.80.10.10">
    <property type="entry name" value="Ribonuclease Inhibitor"/>
    <property type="match status" value="5"/>
</dbReference>
<evidence type="ECO:0000256" key="7">
    <source>
        <dbReference type="ARBA" id="ARBA00047304"/>
    </source>
</evidence>
<dbReference type="PRINTS" id="PR00364">
    <property type="entry name" value="DISEASERSIST"/>
</dbReference>
<keyword evidence="10" id="KW-1185">Reference proteome</keyword>
<keyword evidence="4" id="KW-0378">Hydrolase</keyword>
<dbReference type="InterPro" id="IPR044974">
    <property type="entry name" value="Disease_R_plants"/>
</dbReference>
<dbReference type="Gene3D" id="3.40.50.10140">
    <property type="entry name" value="Toll/interleukin-1 receptor homology (TIR) domain"/>
    <property type="match status" value="1"/>
</dbReference>
<feature type="domain" description="TIR" evidence="9">
    <location>
        <begin position="70"/>
        <end position="234"/>
    </location>
</feature>
<dbReference type="Pfam" id="PF23598">
    <property type="entry name" value="LRR_14"/>
    <property type="match status" value="2"/>
</dbReference>
<organism evidence="10 11">
    <name type="scientific">Raphanus sativus</name>
    <name type="common">Radish</name>
    <name type="synonym">Raphanus raphanistrum var. sativus</name>
    <dbReference type="NCBI Taxonomy" id="3726"/>
    <lineage>
        <taxon>Eukaryota</taxon>
        <taxon>Viridiplantae</taxon>
        <taxon>Streptophyta</taxon>
        <taxon>Embryophyta</taxon>
        <taxon>Tracheophyta</taxon>
        <taxon>Spermatophyta</taxon>
        <taxon>Magnoliopsida</taxon>
        <taxon>eudicotyledons</taxon>
        <taxon>Gunneridae</taxon>
        <taxon>Pentapetalae</taxon>
        <taxon>rosids</taxon>
        <taxon>malvids</taxon>
        <taxon>Brassicales</taxon>
        <taxon>Brassicaceae</taxon>
        <taxon>Brassiceae</taxon>
        <taxon>Raphanus</taxon>
    </lineage>
</organism>
<gene>
    <name evidence="11" type="primary">LOC108854925</name>
</gene>
<dbReference type="InterPro" id="IPR000157">
    <property type="entry name" value="TIR_dom"/>
</dbReference>
<feature type="compositionally biased region" description="Low complexity" evidence="8">
    <location>
        <begin position="34"/>
        <end position="67"/>
    </location>
</feature>
<evidence type="ECO:0000313" key="11">
    <source>
        <dbReference type="RefSeq" id="XP_018484105.1"/>
    </source>
</evidence>
<dbReference type="Gene3D" id="3.40.50.300">
    <property type="entry name" value="P-loop containing nucleotide triphosphate hydrolases"/>
    <property type="match status" value="1"/>
</dbReference>
<dbReference type="InterPro" id="IPR032675">
    <property type="entry name" value="LRR_dom_sf"/>
</dbReference>
<dbReference type="InterPro" id="IPR036390">
    <property type="entry name" value="WH_DNA-bd_sf"/>
</dbReference>
<keyword evidence="6" id="KW-0520">NAD</keyword>
<dbReference type="SUPFAM" id="SSF52058">
    <property type="entry name" value="L domain-like"/>
    <property type="match status" value="2"/>
</dbReference>
<dbReference type="SUPFAM" id="SSF52540">
    <property type="entry name" value="P-loop containing nucleoside triphosphate hydrolases"/>
    <property type="match status" value="1"/>
</dbReference>
<dbReference type="KEGG" id="rsz:108854925"/>
<proteinExistence type="predicted"/>
<dbReference type="SMART" id="SM00255">
    <property type="entry name" value="TIR"/>
    <property type="match status" value="1"/>
</dbReference>
<dbReference type="PANTHER" id="PTHR11017:SF366">
    <property type="entry name" value="ADP-RIBOSYL CYCLASE_CYCLIC ADP-RIBOSE HYDROLASE"/>
    <property type="match status" value="1"/>
</dbReference>
<dbReference type="RefSeq" id="XP_018484105.1">
    <property type="nucleotide sequence ID" value="XM_018628603.2"/>
</dbReference>
<name>A0A6J0NHS1_RAPSA</name>
<dbReference type="SUPFAM" id="SSF52200">
    <property type="entry name" value="Toll/Interleukin receptor TIR domain"/>
    <property type="match status" value="1"/>
</dbReference>
<dbReference type="InterPro" id="IPR002182">
    <property type="entry name" value="NB-ARC"/>
</dbReference>
<dbReference type="GO" id="GO:0061809">
    <property type="term" value="F:NAD+ nucleosidase activity, cyclic ADP-ribose generating"/>
    <property type="evidence" value="ECO:0007669"/>
    <property type="project" value="UniProtKB-EC"/>
</dbReference>
<dbReference type="SUPFAM" id="SSF52047">
    <property type="entry name" value="RNI-like"/>
    <property type="match status" value="1"/>
</dbReference>
<dbReference type="Pfam" id="PF01582">
    <property type="entry name" value="TIR"/>
    <property type="match status" value="1"/>
</dbReference>
<accession>A0A6J0NHS1</accession>
<comment type="catalytic activity">
    <reaction evidence="7">
        <text>NAD(+) + H2O = ADP-D-ribose + nicotinamide + H(+)</text>
        <dbReference type="Rhea" id="RHEA:16301"/>
        <dbReference type="ChEBI" id="CHEBI:15377"/>
        <dbReference type="ChEBI" id="CHEBI:15378"/>
        <dbReference type="ChEBI" id="CHEBI:17154"/>
        <dbReference type="ChEBI" id="CHEBI:57540"/>
        <dbReference type="ChEBI" id="CHEBI:57967"/>
        <dbReference type="EC" id="3.2.2.6"/>
    </reaction>
    <physiologicalReaction direction="left-to-right" evidence="7">
        <dbReference type="Rhea" id="RHEA:16302"/>
    </physiologicalReaction>
</comment>
<dbReference type="GO" id="GO:0043531">
    <property type="term" value="F:ADP binding"/>
    <property type="evidence" value="ECO:0007669"/>
    <property type="project" value="InterPro"/>
</dbReference>
<feature type="region of interest" description="Disordered" evidence="8">
    <location>
        <begin position="31"/>
        <end position="67"/>
    </location>
</feature>
<evidence type="ECO:0000256" key="2">
    <source>
        <dbReference type="ARBA" id="ARBA00022614"/>
    </source>
</evidence>
<dbReference type="GO" id="GO:0007165">
    <property type="term" value="P:signal transduction"/>
    <property type="evidence" value="ECO:0007669"/>
    <property type="project" value="InterPro"/>
</dbReference>
<dbReference type="EC" id="3.2.2.6" evidence="1"/>
<dbReference type="FunFam" id="3.40.50.10140:FF:000007">
    <property type="entry name" value="Disease resistance protein (TIR-NBS-LRR class)"/>
    <property type="match status" value="1"/>
</dbReference>
<dbReference type="Pfam" id="PF23282">
    <property type="entry name" value="WHD_ROQ1"/>
    <property type="match status" value="1"/>
</dbReference>
<dbReference type="InterPro" id="IPR058192">
    <property type="entry name" value="WHD_ROQ1-like"/>
</dbReference>
<reference evidence="11" key="1">
    <citation type="submission" date="2025-08" db="UniProtKB">
        <authorList>
            <consortium name="RefSeq"/>
        </authorList>
    </citation>
    <scope>IDENTIFICATION</scope>
    <source>
        <tissue evidence="11">Leaf</tissue>
    </source>
</reference>
<dbReference type="InterPro" id="IPR035897">
    <property type="entry name" value="Toll_tir_struct_dom_sf"/>
</dbReference>
<dbReference type="InterPro" id="IPR042197">
    <property type="entry name" value="Apaf_helical"/>
</dbReference>
<evidence type="ECO:0000313" key="10">
    <source>
        <dbReference type="Proteomes" id="UP000504610"/>
    </source>
</evidence>
<dbReference type="PROSITE" id="PS50104">
    <property type="entry name" value="TIR"/>
    <property type="match status" value="1"/>
</dbReference>
<evidence type="ECO:0000259" key="9">
    <source>
        <dbReference type="PROSITE" id="PS50104"/>
    </source>
</evidence>
<evidence type="ECO:0000256" key="5">
    <source>
        <dbReference type="ARBA" id="ARBA00022821"/>
    </source>
</evidence>
<evidence type="ECO:0000256" key="1">
    <source>
        <dbReference type="ARBA" id="ARBA00011982"/>
    </source>
</evidence>
<keyword evidence="3" id="KW-0677">Repeat</keyword>